<proteinExistence type="predicted"/>
<keyword evidence="1" id="KW-0732">Signal</keyword>
<name>A0A1V9EP88_9BACT</name>
<evidence type="ECO:0008006" key="4">
    <source>
        <dbReference type="Google" id="ProtNLM"/>
    </source>
</evidence>
<dbReference type="RefSeq" id="WP_081200670.1">
    <property type="nucleotide sequence ID" value="NZ_FOCZ01000023.1"/>
</dbReference>
<feature type="chain" id="PRO_5010745331" description="DUF255 domain-containing protein" evidence="1">
    <location>
        <begin position="19"/>
        <end position="404"/>
    </location>
</feature>
<dbReference type="SUPFAM" id="SSF52833">
    <property type="entry name" value="Thioredoxin-like"/>
    <property type="match status" value="1"/>
</dbReference>
<reference evidence="3" key="1">
    <citation type="submission" date="2016-04" db="EMBL/GenBank/DDBJ databases">
        <authorList>
            <person name="Chen L."/>
            <person name="Zhuang W."/>
            <person name="Wang G."/>
        </authorList>
    </citation>
    <scope>NUCLEOTIDE SEQUENCE [LARGE SCALE GENOMIC DNA]</scope>
    <source>
        <strain evidence="3">17621</strain>
    </source>
</reference>
<dbReference type="Proteomes" id="UP000192610">
    <property type="component" value="Unassembled WGS sequence"/>
</dbReference>
<dbReference type="Gene3D" id="3.40.30.10">
    <property type="entry name" value="Glutaredoxin"/>
    <property type="match status" value="1"/>
</dbReference>
<dbReference type="STRING" id="354355.SAMN05660816_06659"/>
<sequence>MNLRLLLLIVLLPGFASAQFLPANTPLQQAFIQATQEDKLIFILIESAGCQQCNDVADKGLQSESVQLQLKANFVALRVSPFHPDLNYIKEKYNYTTDGNIVLFLDKWGTLVHRMNMSTTDSKRYVQEITTARYRYLEADKIRESEQAALAGKMDPDKLYNLMLTRKLISLPTDDLLDQYVSQLPADSLQSITTLQRIYRMSPILNSRADQVLHQNSSLYPLAWLGIPKTEQTTIRQQIIFKSRQHAIQEKQIGKAIQVADFARSESTSRSAGDRIYHYNLMEYFKGVHDTAAYLNAAVDYYDQFNMRVNTAAIKRYDSVQFAKAMKPDAPKDTLRDSQGRMILRTRTSYTAIAPRYQQDLSYGARAFYSMTNDITYLRKALQWAAHANDFYESPYALDTYARL</sequence>
<dbReference type="InterPro" id="IPR036249">
    <property type="entry name" value="Thioredoxin-like_sf"/>
</dbReference>
<comment type="caution">
    <text evidence="2">The sequence shown here is derived from an EMBL/GenBank/DDBJ whole genome shotgun (WGS) entry which is preliminary data.</text>
</comment>
<gene>
    <name evidence="2" type="ORF">A4H97_30315</name>
</gene>
<evidence type="ECO:0000313" key="3">
    <source>
        <dbReference type="Proteomes" id="UP000192610"/>
    </source>
</evidence>
<evidence type="ECO:0000256" key="1">
    <source>
        <dbReference type="SAM" id="SignalP"/>
    </source>
</evidence>
<keyword evidence="3" id="KW-1185">Reference proteome</keyword>
<accession>A0A1V9EP88</accession>
<feature type="signal peptide" evidence="1">
    <location>
        <begin position="1"/>
        <end position="18"/>
    </location>
</feature>
<dbReference type="AlphaFoldDB" id="A0A1V9EP88"/>
<protein>
    <recommendedName>
        <fullName evidence="4">DUF255 domain-containing protein</fullName>
    </recommendedName>
</protein>
<dbReference type="EMBL" id="LVXG01000020">
    <property type="protein sequence ID" value="OQP47901.1"/>
    <property type="molecule type" value="Genomic_DNA"/>
</dbReference>
<dbReference type="OrthoDB" id="645813at2"/>
<evidence type="ECO:0000313" key="2">
    <source>
        <dbReference type="EMBL" id="OQP47901.1"/>
    </source>
</evidence>
<organism evidence="2 3">
    <name type="scientific">Niastella yeongjuensis</name>
    <dbReference type="NCBI Taxonomy" id="354355"/>
    <lineage>
        <taxon>Bacteria</taxon>
        <taxon>Pseudomonadati</taxon>
        <taxon>Bacteroidota</taxon>
        <taxon>Chitinophagia</taxon>
        <taxon>Chitinophagales</taxon>
        <taxon>Chitinophagaceae</taxon>
        <taxon>Niastella</taxon>
    </lineage>
</organism>